<protein>
    <submittedName>
        <fullName evidence="1">Uncharacterized protein</fullName>
    </submittedName>
</protein>
<evidence type="ECO:0000313" key="2">
    <source>
        <dbReference type="Proteomes" id="UP001153069"/>
    </source>
</evidence>
<proteinExistence type="predicted"/>
<dbReference type="EMBL" id="CAICTM010001086">
    <property type="protein sequence ID" value="CAB9520273.1"/>
    <property type="molecule type" value="Genomic_DNA"/>
</dbReference>
<comment type="caution">
    <text evidence="1">The sequence shown here is derived from an EMBL/GenBank/DDBJ whole genome shotgun (WGS) entry which is preliminary data.</text>
</comment>
<keyword evidence="2" id="KW-1185">Reference proteome</keyword>
<evidence type="ECO:0000313" key="1">
    <source>
        <dbReference type="EMBL" id="CAB9520273.1"/>
    </source>
</evidence>
<sequence length="220" mass="24545">MLRVASTPVLCESHSDCKGCHEQPTKRSISLLKLPKLRLGRRKSSATFDLDHDECSSNRSMEVVERVVGGCLKFPTQAMSVAETYAPPVGLDTRAVSFGSMEVLIFPLTLGDNPAVSVGPPLAMGNELHARLQLSVEQYELTRPARRTKPELAVPKAIREDWLRDEGFARSQWRQMEDELLAIKKSRKASSKGCTSEFFLRLFGTASSSRRPKRTSVLRK</sequence>
<dbReference type="OrthoDB" id="46996at2759"/>
<gene>
    <name evidence="1" type="ORF">SEMRO_1088_G239930.1</name>
</gene>
<name>A0A9N8HRM5_9STRA</name>
<accession>A0A9N8HRM5</accession>
<dbReference type="Proteomes" id="UP001153069">
    <property type="component" value="Unassembled WGS sequence"/>
</dbReference>
<reference evidence="1" key="1">
    <citation type="submission" date="2020-06" db="EMBL/GenBank/DDBJ databases">
        <authorList>
            <consortium name="Plant Systems Biology data submission"/>
        </authorList>
    </citation>
    <scope>NUCLEOTIDE SEQUENCE</scope>
    <source>
        <strain evidence="1">D6</strain>
    </source>
</reference>
<organism evidence="1 2">
    <name type="scientific">Seminavis robusta</name>
    <dbReference type="NCBI Taxonomy" id="568900"/>
    <lineage>
        <taxon>Eukaryota</taxon>
        <taxon>Sar</taxon>
        <taxon>Stramenopiles</taxon>
        <taxon>Ochrophyta</taxon>
        <taxon>Bacillariophyta</taxon>
        <taxon>Bacillariophyceae</taxon>
        <taxon>Bacillariophycidae</taxon>
        <taxon>Naviculales</taxon>
        <taxon>Naviculaceae</taxon>
        <taxon>Seminavis</taxon>
    </lineage>
</organism>
<dbReference type="AlphaFoldDB" id="A0A9N8HRM5"/>